<feature type="compositionally biased region" description="Low complexity" evidence="1">
    <location>
        <begin position="53"/>
        <end position="64"/>
    </location>
</feature>
<dbReference type="EMBL" id="HBIB01026215">
    <property type="protein sequence ID" value="CAE0254676.1"/>
    <property type="molecule type" value="Transcribed_RNA"/>
</dbReference>
<dbReference type="Pfam" id="PF09791">
    <property type="entry name" value="Oxidored-like"/>
    <property type="match status" value="1"/>
</dbReference>
<sequence length="151" mass="16447">MAWLPRALCGKLGMPCTLYLPSAHGLRTAMRHSPAFLHTYAVAVHARSMYSSQSSGGSVALQASTSKGGNEDIGESSTARSGTSEKHPLSLDGGWGESEGSEEEITEQPSFPTNCCGNGCPNCVMFEYMEKMEKYEKYRKKLEAIKKKESK</sequence>
<name>A0A7S3DE92_9EUKA</name>
<dbReference type="InterPro" id="IPR019180">
    <property type="entry name" value="Oxidoreductase-like_N"/>
</dbReference>
<evidence type="ECO:0000259" key="2">
    <source>
        <dbReference type="Pfam" id="PF09791"/>
    </source>
</evidence>
<feature type="region of interest" description="Disordered" evidence="1">
    <location>
        <begin position="53"/>
        <end position="110"/>
    </location>
</feature>
<evidence type="ECO:0000313" key="3">
    <source>
        <dbReference type="EMBL" id="CAE0254675.1"/>
    </source>
</evidence>
<dbReference type="AlphaFoldDB" id="A0A7S3DE92"/>
<dbReference type="PANTHER" id="PTHR21193">
    <property type="entry name" value="OXIDOREDUCTASE-LIKE DOMAIN-CONTAINING PROTEIN 1"/>
    <property type="match status" value="1"/>
</dbReference>
<reference evidence="3" key="1">
    <citation type="submission" date="2021-01" db="EMBL/GenBank/DDBJ databases">
        <authorList>
            <person name="Corre E."/>
            <person name="Pelletier E."/>
            <person name="Niang G."/>
            <person name="Scheremetjew M."/>
            <person name="Finn R."/>
            <person name="Kale V."/>
            <person name="Holt S."/>
            <person name="Cochrane G."/>
            <person name="Meng A."/>
            <person name="Brown T."/>
            <person name="Cohen L."/>
        </authorList>
    </citation>
    <scope>NUCLEOTIDE SEQUENCE</scope>
    <source>
        <strain evidence="3">NIES-2562</strain>
    </source>
</reference>
<protein>
    <recommendedName>
        <fullName evidence="2">Oxidoreductase-like domain-containing protein</fullName>
    </recommendedName>
</protein>
<accession>A0A7S3DE92</accession>
<proteinExistence type="predicted"/>
<dbReference type="GO" id="GO:0005739">
    <property type="term" value="C:mitochondrion"/>
    <property type="evidence" value="ECO:0007669"/>
    <property type="project" value="TreeGrafter"/>
</dbReference>
<dbReference type="PANTHER" id="PTHR21193:SF3">
    <property type="entry name" value="OXIDOREDUCTASE-LIKE DOMAIN-CONTAINING PROTEIN 1"/>
    <property type="match status" value="1"/>
</dbReference>
<evidence type="ECO:0000313" key="4">
    <source>
        <dbReference type="EMBL" id="CAE0254676.1"/>
    </source>
</evidence>
<organism evidence="3">
    <name type="scientific">Palpitomonas bilix</name>
    <dbReference type="NCBI Taxonomy" id="652834"/>
    <lineage>
        <taxon>Eukaryota</taxon>
        <taxon>Eukaryota incertae sedis</taxon>
    </lineage>
</organism>
<feature type="domain" description="Oxidoreductase-like" evidence="2">
    <location>
        <begin position="105"/>
        <end position="143"/>
    </location>
</feature>
<gene>
    <name evidence="3" type="ORF">PBIL07802_LOCUS16923</name>
    <name evidence="4" type="ORF">PBIL07802_LOCUS16924</name>
</gene>
<dbReference type="EMBL" id="HBIB01026213">
    <property type="protein sequence ID" value="CAE0254675.1"/>
    <property type="molecule type" value="Transcribed_RNA"/>
</dbReference>
<evidence type="ECO:0000256" key="1">
    <source>
        <dbReference type="SAM" id="MobiDB-lite"/>
    </source>
</evidence>
<dbReference type="InterPro" id="IPR039251">
    <property type="entry name" value="OXLD1"/>
</dbReference>